<evidence type="ECO:0000259" key="4">
    <source>
        <dbReference type="PROSITE" id="PS50240"/>
    </source>
</evidence>
<dbReference type="OrthoDB" id="1496095at2"/>
<proteinExistence type="predicted"/>
<evidence type="ECO:0000313" key="5">
    <source>
        <dbReference type="EMBL" id="EDM78765.1"/>
    </source>
</evidence>
<dbReference type="SUPFAM" id="SSF50494">
    <property type="entry name" value="Trypsin-like serine proteases"/>
    <property type="match status" value="1"/>
</dbReference>
<dbReference type="InterPro" id="IPR013783">
    <property type="entry name" value="Ig-like_fold"/>
</dbReference>
<keyword evidence="3" id="KW-0732">Signal</keyword>
<evidence type="ECO:0000256" key="2">
    <source>
        <dbReference type="SAM" id="MobiDB-lite"/>
    </source>
</evidence>
<dbReference type="NCBIfam" id="TIGR03901">
    <property type="entry name" value="MYXO-CTERM"/>
    <property type="match status" value="1"/>
</dbReference>
<dbReference type="Pfam" id="PF17957">
    <property type="entry name" value="Big_7"/>
    <property type="match status" value="1"/>
</dbReference>
<dbReference type="STRING" id="391625.PPSIR1_12308"/>
<organism evidence="5 6">
    <name type="scientific">Plesiocystis pacifica SIR-1</name>
    <dbReference type="NCBI Taxonomy" id="391625"/>
    <lineage>
        <taxon>Bacteria</taxon>
        <taxon>Pseudomonadati</taxon>
        <taxon>Myxococcota</taxon>
        <taxon>Polyangia</taxon>
        <taxon>Nannocystales</taxon>
        <taxon>Nannocystaceae</taxon>
        <taxon>Plesiocystis</taxon>
    </lineage>
</organism>
<dbReference type="EMBL" id="ABCS01000027">
    <property type="protein sequence ID" value="EDM78765.1"/>
    <property type="molecule type" value="Genomic_DNA"/>
</dbReference>
<dbReference type="PRINTS" id="PR00722">
    <property type="entry name" value="CHYMOTRYPSIN"/>
</dbReference>
<comment type="caution">
    <text evidence="5">The sequence shown here is derived from an EMBL/GenBank/DDBJ whole genome shotgun (WGS) entry which is preliminary data.</text>
</comment>
<feature type="region of interest" description="Disordered" evidence="2">
    <location>
        <begin position="401"/>
        <end position="429"/>
    </location>
</feature>
<gene>
    <name evidence="5" type="ORF">PPSIR1_12308</name>
</gene>
<dbReference type="InterPro" id="IPR009003">
    <property type="entry name" value="Peptidase_S1_PA"/>
</dbReference>
<dbReference type="InterPro" id="IPR001254">
    <property type="entry name" value="Trypsin_dom"/>
</dbReference>
<keyword evidence="1" id="KW-1015">Disulfide bond</keyword>
<evidence type="ECO:0000256" key="3">
    <source>
        <dbReference type="SAM" id="SignalP"/>
    </source>
</evidence>
<dbReference type="eggNOG" id="COG5640">
    <property type="taxonomic scope" value="Bacteria"/>
</dbReference>
<dbReference type="Gene3D" id="2.40.10.10">
    <property type="entry name" value="Trypsin-like serine proteases"/>
    <property type="match status" value="1"/>
</dbReference>
<feature type="signal peptide" evidence="3">
    <location>
        <begin position="1"/>
        <end position="26"/>
    </location>
</feature>
<feature type="domain" description="Peptidase S1" evidence="4">
    <location>
        <begin position="41"/>
        <end position="247"/>
    </location>
</feature>
<dbReference type="InterPro" id="IPR024038">
    <property type="entry name" value="MYXO-CTERM"/>
</dbReference>
<name>A6G5Z1_9BACT</name>
<dbReference type="Pfam" id="PF00089">
    <property type="entry name" value="Trypsin"/>
    <property type="match status" value="1"/>
</dbReference>
<sequence>MQLRLVIPAFLALTTGLALVAAPAQAAPPIPGEVDGSTQPIFGGTNSLTCAWPSAVSMGGCSGTLVHPEVVIYAAHCGGNYDQIYLGERTNGAARTVATEYCKLNPDYGAGIPGTDHAFCKLAEPVTDVPIVPILMGCETSVLTPGREVVVVGFGTADIEPTNGAKSEVYTTLNGINNNEANIGGGGEDACFGDSGGPAFVKLPTEAGADGSWRVFGIVSYGSQDCSGPSFYSLMHVGMPWFESELAADGIDLTPCTDSEGNWAPTPLCQGFPLDPGTPYGSWANGCSEGAPLSEASQLCGPAFEPEFEPPVVTIVDPPDGSSYATEGAGAVEVTFTAEAEDPGSGIRELRLQLEGEDIPNNALTGPPWEWTLNLPPGGYAFNALAVDWSDNEASSDYVTVGVDEPAPEPPPEEPLPTSDDEAGADFGIDDGQGCACALEDGAPARGLALLALVGLLGIRRRRVR</sequence>
<dbReference type="GO" id="GO:0006508">
    <property type="term" value="P:proteolysis"/>
    <property type="evidence" value="ECO:0007669"/>
    <property type="project" value="InterPro"/>
</dbReference>
<dbReference type="Proteomes" id="UP000005801">
    <property type="component" value="Unassembled WGS sequence"/>
</dbReference>
<reference evidence="5 6" key="1">
    <citation type="submission" date="2007-06" db="EMBL/GenBank/DDBJ databases">
        <authorList>
            <person name="Shimkets L."/>
            <person name="Ferriera S."/>
            <person name="Johnson J."/>
            <person name="Kravitz S."/>
            <person name="Beeson K."/>
            <person name="Sutton G."/>
            <person name="Rogers Y.-H."/>
            <person name="Friedman R."/>
            <person name="Frazier M."/>
            <person name="Venter J.C."/>
        </authorList>
    </citation>
    <scope>NUCLEOTIDE SEQUENCE [LARGE SCALE GENOMIC DNA]</scope>
    <source>
        <strain evidence="5 6">SIR-1</strain>
    </source>
</reference>
<dbReference type="InterPro" id="IPR043504">
    <property type="entry name" value="Peptidase_S1_PA_chymotrypsin"/>
</dbReference>
<dbReference type="InterPro" id="IPR001314">
    <property type="entry name" value="Peptidase_S1A"/>
</dbReference>
<dbReference type="Gene3D" id="2.60.40.10">
    <property type="entry name" value="Immunoglobulins"/>
    <property type="match status" value="1"/>
</dbReference>
<accession>A6G5Z1</accession>
<keyword evidence="6" id="KW-1185">Reference proteome</keyword>
<feature type="chain" id="PRO_5002697549" evidence="3">
    <location>
        <begin position="27"/>
        <end position="465"/>
    </location>
</feature>
<dbReference type="AlphaFoldDB" id="A6G5Z1"/>
<evidence type="ECO:0000256" key="1">
    <source>
        <dbReference type="ARBA" id="ARBA00023157"/>
    </source>
</evidence>
<evidence type="ECO:0000313" key="6">
    <source>
        <dbReference type="Proteomes" id="UP000005801"/>
    </source>
</evidence>
<dbReference type="PANTHER" id="PTHR24253">
    <property type="entry name" value="TRANSMEMBRANE PROTEASE SERINE"/>
    <property type="match status" value="1"/>
</dbReference>
<dbReference type="RefSeq" id="WP_006972140.1">
    <property type="nucleotide sequence ID" value="NZ_ABCS01000027.1"/>
</dbReference>
<dbReference type="SMART" id="SM00020">
    <property type="entry name" value="Tryp_SPc"/>
    <property type="match status" value="1"/>
</dbReference>
<dbReference type="PANTHER" id="PTHR24253:SF176">
    <property type="entry name" value="CORIN, ISOFORM B"/>
    <property type="match status" value="1"/>
</dbReference>
<dbReference type="PROSITE" id="PS50240">
    <property type="entry name" value="TRYPSIN_DOM"/>
    <property type="match status" value="1"/>
</dbReference>
<dbReference type="GO" id="GO:0004252">
    <property type="term" value="F:serine-type endopeptidase activity"/>
    <property type="evidence" value="ECO:0007669"/>
    <property type="project" value="InterPro"/>
</dbReference>
<protein>
    <submittedName>
        <fullName evidence="5">Peptidase, S1 (Chymotrypsin) family protein</fullName>
    </submittedName>
</protein>